<comment type="caution">
    <text evidence="3">The sequence shown here is derived from an EMBL/GenBank/DDBJ whole genome shotgun (WGS) entry which is preliminary data.</text>
</comment>
<dbReference type="AlphaFoldDB" id="A0A438AGF0"/>
<evidence type="ECO:0000313" key="4">
    <source>
        <dbReference type="Proteomes" id="UP000285908"/>
    </source>
</evidence>
<dbReference type="InterPro" id="IPR008929">
    <property type="entry name" value="Chondroitin_lyas"/>
</dbReference>
<dbReference type="GO" id="GO:0016829">
    <property type="term" value="F:lyase activity"/>
    <property type="evidence" value="ECO:0007669"/>
    <property type="project" value="InterPro"/>
</dbReference>
<gene>
    <name evidence="3" type="ORF">EKE94_09895</name>
</gene>
<evidence type="ECO:0000256" key="1">
    <source>
        <dbReference type="ARBA" id="ARBA00004196"/>
    </source>
</evidence>
<reference evidence="3 4" key="1">
    <citation type="submission" date="2018-11" db="EMBL/GenBank/DDBJ databases">
        <title>Mesobaculum littorinae gen. nov., sp. nov., isolated from Littorina scabra that represents a novel genus of the order Rhodobacteraceae.</title>
        <authorList>
            <person name="Li F."/>
        </authorList>
    </citation>
    <scope>NUCLEOTIDE SEQUENCE [LARGE SCALE GENOMIC DNA]</scope>
    <source>
        <strain evidence="3 4">M0103</strain>
    </source>
</reference>
<comment type="subcellular location">
    <subcellularLocation>
        <location evidence="1">Cell envelope</location>
    </subcellularLocation>
</comment>
<name>A0A438AGF0_9RHOB</name>
<dbReference type="RefSeq" id="WP_127906454.1">
    <property type="nucleotide sequence ID" value="NZ_RQXX01000003.1"/>
</dbReference>
<dbReference type="GO" id="GO:0030313">
    <property type="term" value="C:cell envelope"/>
    <property type="evidence" value="ECO:0007669"/>
    <property type="project" value="UniProtKB-SubCell"/>
</dbReference>
<dbReference type="InterPro" id="IPR012480">
    <property type="entry name" value="Hepar_II_III_C"/>
</dbReference>
<dbReference type="Pfam" id="PF07940">
    <property type="entry name" value="Hepar_II_III_C"/>
    <property type="match status" value="1"/>
</dbReference>
<accession>A0A438AGF0</accession>
<proteinExistence type="predicted"/>
<dbReference type="Proteomes" id="UP000285908">
    <property type="component" value="Unassembled WGS sequence"/>
</dbReference>
<dbReference type="EMBL" id="RQXX01000003">
    <property type="protein sequence ID" value="RVV97789.1"/>
    <property type="molecule type" value="Genomic_DNA"/>
</dbReference>
<evidence type="ECO:0000259" key="2">
    <source>
        <dbReference type="Pfam" id="PF07940"/>
    </source>
</evidence>
<organism evidence="3 4">
    <name type="scientific">Mesobaculum littorinae</name>
    <dbReference type="NCBI Taxonomy" id="2486419"/>
    <lineage>
        <taxon>Bacteria</taxon>
        <taxon>Pseudomonadati</taxon>
        <taxon>Pseudomonadota</taxon>
        <taxon>Alphaproteobacteria</taxon>
        <taxon>Rhodobacterales</taxon>
        <taxon>Roseobacteraceae</taxon>
        <taxon>Mesobaculum</taxon>
    </lineage>
</organism>
<dbReference type="OrthoDB" id="9787373at2"/>
<dbReference type="Gene3D" id="1.50.10.100">
    <property type="entry name" value="Chondroitin AC/alginate lyase"/>
    <property type="match status" value="1"/>
</dbReference>
<feature type="domain" description="Heparinase II/III-like C-terminal" evidence="2">
    <location>
        <begin position="311"/>
        <end position="563"/>
    </location>
</feature>
<evidence type="ECO:0000313" key="3">
    <source>
        <dbReference type="EMBL" id="RVV97789.1"/>
    </source>
</evidence>
<sequence length="589" mass="63471">MNERESWSAKRNRLMDRWQARLALLARTPGGFVAMPEPISIGRAQRGHDLARGQFLFAGTLVEAPGTAPWDLPSPGPRFDAELHAFLWLDDLAAATGAAPAQRMRDWTHDWVRRYGGGTGPGWRPELAGRRLIRFLHHADTLGRAATPVQRDRLALALGRHVRFLSRRGAAAPAGLPRIEAMTALLLASLALTGLDRHVAQAQKWLARDCSGHLDGAGGIVSRNPEELLAIFAHLAWAAAALEAAGRRPGQAHGQALARIAPLLRALRHGDGGLARFHGGGAGLEGRLDRALASAAPYLRRNEVQVPSQPMGFARLSHGRTTLILDAASPPQGASSANAHASTLAFELTSGRRPLIVSCGSGAPFGEKWRRAGRATASHSTLAIEGYSSSRLGPGGLASGERAELLLDVPRDVRLERRMSDRSSGLIAGHDGYIATHGLTHVRQLHLGIDGRSLDGEDVLATVERADEARFDRALDDSGYDGIPFRLRFHLHPDVEAEMDADGTAAILTLKSGEVWRLRHRGQAAMTIEGSVYLQVGRLAPRATKQVVLSSAAREYATRVSWSLAKDDATPDVVRDLHRDDGLALTDLT</sequence>
<keyword evidence="4" id="KW-1185">Reference proteome</keyword>
<dbReference type="Gene3D" id="2.70.98.70">
    <property type="match status" value="1"/>
</dbReference>
<protein>
    <submittedName>
        <fullName evidence="3">Heparinase</fullName>
    </submittedName>
</protein>